<protein>
    <submittedName>
        <fullName evidence="3">Uncharacterized protein</fullName>
    </submittedName>
</protein>
<sequence>MLKQKSNPDQQQKRLAQVGLKRQLSVSYIGPKGQITCDDPDSYSGQERIAYQNALIRQHPETGYADGILERREEQRARFFSQQKEEEKAKPATAPALR</sequence>
<dbReference type="Proteomes" id="UP000255110">
    <property type="component" value="Unassembled WGS sequence"/>
</dbReference>
<dbReference type="Proteomes" id="UP000054820">
    <property type="component" value="Unassembled WGS sequence"/>
</dbReference>
<dbReference type="EMBL" id="UGOY01000001">
    <property type="protein sequence ID" value="STY24577.1"/>
    <property type="molecule type" value="Genomic_DNA"/>
</dbReference>
<evidence type="ECO:0000313" key="3">
    <source>
        <dbReference type="EMBL" id="STY24577.1"/>
    </source>
</evidence>
<dbReference type="STRING" id="460.Lstg_0754"/>
<dbReference type="AlphaFoldDB" id="A0A378LD46"/>
<evidence type="ECO:0000313" key="2">
    <source>
        <dbReference type="EMBL" id="KTD79538.1"/>
    </source>
</evidence>
<proteinExistence type="predicted"/>
<gene>
    <name evidence="2" type="ORF">Lstg_0754</name>
    <name evidence="3" type="ORF">NCTC11991_03206</name>
</gene>
<reference evidence="3 5" key="2">
    <citation type="submission" date="2018-06" db="EMBL/GenBank/DDBJ databases">
        <authorList>
            <consortium name="Pathogen Informatics"/>
            <person name="Doyle S."/>
        </authorList>
    </citation>
    <scope>NUCLEOTIDE SEQUENCE [LARGE SCALE GENOMIC DNA]</scope>
    <source>
        <strain evidence="3 5">NCTC11991</strain>
    </source>
</reference>
<evidence type="ECO:0000313" key="4">
    <source>
        <dbReference type="Proteomes" id="UP000054820"/>
    </source>
</evidence>
<accession>A0A378LD46</accession>
<dbReference type="RefSeq" id="WP_058476335.1">
    <property type="nucleotide sequence ID" value="NZ_CAAAIO010000004.1"/>
</dbReference>
<dbReference type="OrthoDB" id="5652334at2"/>
<keyword evidence="4" id="KW-1185">Reference proteome</keyword>
<feature type="region of interest" description="Disordered" evidence="1">
    <location>
        <begin position="78"/>
        <end position="98"/>
    </location>
</feature>
<feature type="compositionally biased region" description="Basic and acidic residues" evidence="1">
    <location>
        <begin position="78"/>
        <end position="90"/>
    </location>
</feature>
<reference evidence="2 4" key="1">
    <citation type="submission" date="2015-11" db="EMBL/GenBank/DDBJ databases">
        <title>Genomic analysis of 38 Legionella species identifies large and diverse effector repertoires.</title>
        <authorList>
            <person name="Burstein D."/>
            <person name="Amaro F."/>
            <person name="Zusman T."/>
            <person name="Lifshitz Z."/>
            <person name="Cohen O."/>
            <person name="Gilbert J.A."/>
            <person name="Pupko T."/>
            <person name="Shuman H.A."/>
            <person name="Segal G."/>
        </authorList>
    </citation>
    <scope>NUCLEOTIDE SEQUENCE [LARGE SCALE GENOMIC DNA]</scope>
    <source>
        <strain evidence="2 4">SC-18-C9</strain>
    </source>
</reference>
<evidence type="ECO:0000256" key="1">
    <source>
        <dbReference type="SAM" id="MobiDB-lite"/>
    </source>
</evidence>
<name>A0A378LD46_9GAMM</name>
<evidence type="ECO:0000313" key="5">
    <source>
        <dbReference type="Proteomes" id="UP000255110"/>
    </source>
</evidence>
<dbReference type="EMBL" id="LNYZ01000005">
    <property type="protein sequence ID" value="KTD79538.1"/>
    <property type="molecule type" value="Genomic_DNA"/>
</dbReference>
<organism evidence="3 5">
    <name type="scientific">Legionella steigerwaltii</name>
    <dbReference type="NCBI Taxonomy" id="460"/>
    <lineage>
        <taxon>Bacteria</taxon>
        <taxon>Pseudomonadati</taxon>
        <taxon>Pseudomonadota</taxon>
        <taxon>Gammaproteobacteria</taxon>
        <taxon>Legionellales</taxon>
        <taxon>Legionellaceae</taxon>
        <taxon>Legionella</taxon>
    </lineage>
</organism>